<proteinExistence type="predicted"/>
<accession>A0A1V4ETW5</accession>
<dbReference type="InterPro" id="IPR012851">
    <property type="entry name" value="Spore_coat_CotF-like"/>
</dbReference>
<dbReference type="InterPro" id="IPR012347">
    <property type="entry name" value="Ferritin-like"/>
</dbReference>
<dbReference type="Gene3D" id="1.20.1260.10">
    <property type="match status" value="1"/>
</dbReference>
<organism evidence="1 2">
    <name type="scientific">Ferroacidibacillus organovorans</name>
    <dbReference type="NCBI Taxonomy" id="1765683"/>
    <lineage>
        <taxon>Bacteria</taxon>
        <taxon>Bacillati</taxon>
        <taxon>Bacillota</taxon>
        <taxon>Bacilli</taxon>
        <taxon>Bacillales</taxon>
        <taxon>Alicyclobacillaceae</taxon>
        <taxon>Ferroacidibacillus</taxon>
    </lineage>
</organism>
<protein>
    <recommendedName>
        <fullName evidence="3">Spore coat protein</fullName>
    </recommendedName>
</protein>
<evidence type="ECO:0000313" key="2">
    <source>
        <dbReference type="Proteomes" id="UP000190229"/>
    </source>
</evidence>
<dbReference type="Pfam" id="PF07875">
    <property type="entry name" value="Coat_F"/>
    <property type="match status" value="1"/>
</dbReference>
<keyword evidence="2" id="KW-1185">Reference proteome</keyword>
<evidence type="ECO:0000313" key="1">
    <source>
        <dbReference type="EMBL" id="OPG16270.1"/>
    </source>
</evidence>
<name>A0A1V4ETW5_9BACL</name>
<reference evidence="1 2" key="1">
    <citation type="submission" date="2017-02" db="EMBL/GenBank/DDBJ databases">
        <title>Draft genome of Acidibacillus ferrooxidans Huett2.</title>
        <authorList>
            <person name="Schopf S."/>
        </authorList>
    </citation>
    <scope>NUCLEOTIDE SEQUENCE [LARGE SCALE GENOMIC DNA]</scope>
    <source>
        <strain evidence="1 2">Huett2</strain>
    </source>
</reference>
<dbReference type="Proteomes" id="UP000190229">
    <property type="component" value="Unassembled WGS sequence"/>
</dbReference>
<evidence type="ECO:0008006" key="3">
    <source>
        <dbReference type="Google" id="ProtNLM"/>
    </source>
</evidence>
<comment type="caution">
    <text evidence="1">The sequence shown here is derived from an EMBL/GenBank/DDBJ whole genome shotgun (WGS) entry which is preliminary data.</text>
</comment>
<gene>
    <name evidence="1" type="ORF">B2M26_08065</name>
</gene>
<dbReference type="AlphaFoldDB" id="A0A1V4ETW5"/>
<dbReference type="EMBL" id="MWPS01000021">
    <property type="protein sequence ID" value="OPG16270.1"/>
    <property type="molecule type" value="Genomic_DNA"/>
</dbReference>
<sequence length="197" mass="22455">MMSFGAHELIGLNEALMAKSANIELLSFLSQHVQDQRLRNMLEQHAESVHHHYMQGVQLLQGQGQEVYAKPGFAESNMEYYGQPKLGLRNPNMPMPRLNAQAPSERTICTTALSLYKFGAIGWTTYGLECTNPQLREWFMRGTAMSDKMAYEMWGFMNQKGYYQVITLPNETIQAMMHAYTPSQMSLNQGVNAMPYQ</sequence>